<evidence type="ECO:0000256" key="2">
    <source>
        <dbReference type="ARBA" id="ARBA00005560"/>
    </source>
</evidence>
<comment type="subcellular location">
    <subcellularLocation>
        <location evidence="1">Nucleus</location>
    </subcellularLocation>
</comment>
<dbReference type="InterPro" id="IPR033710">
    <property type="entry name" value="TBP_eukaryotic"/>
</dbReference>
<dbReference type="GO" id="GO:0042797">
    <property type="term" value="P:tRNA transcription by RNA polymerase III"/>
    <property type="evidence" value="ECO:0007669"/>
    <property type="project" value="UniProtKB-ARBA"/>
</dbReference>
<dbReference type="GO" id="GO:0005634">
    <property type="term" value="C:nucleus"/>
    <property type="evidence" value="ECO:0007669"/>
    <property type="project" value="UniProtKB-SubCell"/>
</dbReference>
<name>A0A1B6IS01_9HEMI</name>
<dbReference type="InterPro" id="IPR000814">
    <property type="entry name" value="TBP"/>
</dbReference>
<sequence length="248" mass="27545">MAEELIMTARGSLVASGSLASDNDMVLDQSSSQAVMQPPSSTNIPQKAGTSVPPQSQMPIATVASLIETGPVLTVQNLVCTVNLDCPLDLKMINFRTRNSEYNPSRFCGVVMRLRDPRATALIFSSGKIVVTGTKHEASAHLATRKFARIIQKLGFKVKFLDFKIHNMVSTCDLRFPIRLENLNQMHGQFSSYEPELFPALIYRMVKPRVVLLIFVNGKLVITGAKTREETQEALDNIHPILRSFKKQ</sequence>
<evidence type="ECO:0000256" key="3">
    <source>
        <dbReference type="ARBA" id="ARBA00021962"/>
    </source>
</evidence>
<evidence type="ECO:0000256" key="10">
    <source>
        <dbReference type="ARBA" id="ARBA00042653"/>
    </source>
</evidence>
<keyword evidence="5" id="KW-0804">Transcription</keyword>
<keyword evidence="6" id="KW-0539">Nucleus</keyword>
<dbReference type="PROSITE" id="PS00351">
    <property type="entry name" value="TFIID"/>
    <property type="match status" value="1"/>
</dbReference>
<evidence type="ECO:0000256" key="4">
    <source>
        <dbReference type="ARBA" id="ARBA00023125"/>
    </source>
</evidence>
<evidence type="ECO:0000256" key="7">
    <source>
        <dbReference type="ARBA" id="ARBA00030739"/>
    </source>
</evidence>
<feature type="region of interest" description="Disordered" evidence="12">
    <location>
        <begin position="28"/>
        <end position="55"/>
    </location>
</feature>
<dbReference type="EMBL" id="GECU01017994">
    <property type="protein sequence ID" value="JAS89712.1"/>
    <property type="molecule type" value="Transcribed_RNA"/>
</dbReference>
<reference evidence="13" key="1">
    <citation type="submission" date="2015-11" db="EMBL/GenBank/DDBJ databases">
        <title>De novo transcriptome assembly of four potential Pierce s Disease insect vectors from Arizona vineyards.</title>
        <authorList>
            <person name="Tassone E.E."/>
        </authorList>
    </citation>
    <scope>NUCLEOTIDE SEQUENCE</scope>
</reference>
<protein>
    <recommendedName>
        <fullName evidence="3">TATA-box-binding protein</fullName>
    </recommendedName>
    <alternativeName>
        <fullName evidence="7">TATA sequence-binding protein</fullName>
    </alternativeName>
    <alternativeName>
        <fullName evidence="10">TATA-binding factor</fullName>
    </alternativeName>
    <alternativeName>
        <fullName evidence="8">TATA-box factor</fullName>
    </alternativeName>
    <alternativeName>
        <fullName evidence="11">Transcription initiation factor TFIID TBP subunit</fullName>
    </alternativeName>
</protein>
<dbReference type="PRINTS" id="PR00686">
    <property type="entry name" value="TIFACTORIID"/>
</dbReference>
<organism evidence="13">
    <name type="scientific">Homalodisca liturata</name>
    <dbReference type="NCBI Taxonomy" id="320908"/>
    <lineage>
        <taxon>Eukaryota</taxon>
        <taxon>Metazoa</taxon>
        <taxon>Ecdysozoa</taxon>
        <taxon>Arthropoda</taxon>
        <taxon>Hexapoda</taxon>
        <taxon>Insecta</taxon>
        <taxon>Pterygota</taxon>
        <taxon>Neoptera</taxon>
        <taxon>Paraneoptera</taxon>
        <taxon>Hemiptera</taxon>
        <taxon>Auchenorrhyncha</taxon>
        <taxon>Membracoidea</taxon>
        <taxon>Cicadellidae</taxon>
        <taxon>Cicadellinae</taxon>
        <taxon>Proconiini</taxon>
        <taxon>Homalodisca</taxon>
    </lineage>
</organism>
<dbReference type="GO" id="GO:0001092">
    <property type="term" value="F:TFIIA-class transcription factor complex binding"/>
    <property type="evidence" value="ECO:0007669"/>
    <property type="project" value="UniProtKB-ARBA"/>
</dbReference>
<evidence type="ECO:0000313" key="13">
    <source>
        <dbReference type="EMBL" id="JAS89712.1"/>
    </source>
</evidence>
<dbReference type="PANTHER" id="PTHR10126">
    <property type="entry name" value="TATA-BOX BINDING PROTEIN"/>
    <property type="match status" value="1"/>
</dbReference>
<evidence type="ECO:0000256" key="5">
    <source>
        <dbReference type="ARBA" id="ARBA00023163"/>
    </source>
</evidence>
<proteinExistence type="inferred from homology"/>
<accession>A0A1B6IS01</accession>
<dbReference type="CDD" id="cd04516">
    <property type="entry name" value="TBP_eukaryotes"/>
    <property type="match status" value="1"/>
</dbReference>
<dbReference type="Pfam" id="PF00352">
    <property type="entry name" value="TBP"/>
    <property type="match status" value="2"/>
</dbReference>
<dbReference type="GO" id="GO:0006352">
    <property type="term" value="P:DNA-templated transcription initiation"/>
    <property type="evidence" value="ECO:0007669"/>
    <property type="project" value="InterPro"/>
</dbReference>
<dbReference type="SUPFAM" id="SSF55945">
    <property type="entry name" value="TATA-box binding protein-like"/>
    <property type="match status" value="2"/>
</dbReference>
<gene>
    <name evidence="13" type="ORF">g.34183</name>
</gene>
<comment type="function">
    <text evidence="9">General transcription factor that functions at the core of the DNA-binding multiprotein factor TFIID. Binding of TFIID to the TATA box is the initial transcriptional step of the pre-initiation complex (PIC), playing a role in the activation of eukaryotic genes transcribed by RNA polymerase II.</text>
</comment>
<dbReference type="AlphaFoldDB" id="A0A1B6IS01"/>
<dbReference type="FunFam" id="3.30.310.10:FF:000002">
    <property type="entry name" value="TATA-box-binding protein 2"/>
    <property type="match status" value="1"/>
</dbReference>
<dbReference type="InterPro" id="IPR030491">
    <property type="entry name" value="TBP_CS"/>
</dbReference>
<evidence type="ECO:0000256" key="8">
    <source>
        <dbReference type="ARBA" id="ARBA00033017"/>
    </source>
</evidence>
<dbReference type="HAMAP" id="MF_00408">
    <property type="entry name" value="TATA_bind_prot_arch"/>
    <property type="match status" value="1"/>
</dbReference>
<evidence type="ECO:0000256" key="6">
    <source>
        <dbReference type="ARBA" id="ARBA00023242"/>
    </source>
</evidence>
<evidence type="ECO:0000256" key="11">
    <source>
        <dbReference type="ARBA" id="ARBA00042691"/>
    </source>
</evidence>
<evidence type="ECO:0000256" key="12">
    <source>
        <dbReference type="SAM" id="MobiDB-lite"/>
    </source>
</evidence>
<dbReference type="GO" id="GO:0000992">
    <property type="term" value="F:RNA polymerase III cis-regulatory region sequence-specific DNA binding"/>
    <property type="evidence" value="ECO:0007669"/>
    <property type="project" value="UniProtKB-ARBA"/>
</dbReference>
<comment type="similarity">
    <text evidence="2">Belongs to the TBP family.</text>
</comment>
<dbReference type="FunFam" id="3.30.310.10:FF:000001">
    <property type="entry name" value="TATA-box-binding protein 2"/>
    <property type="match status" value="1"/>
</dbReference>
<keyword evidence="4" id="KW-0238">DNA-binding</keyword>
<evidence type="ECO:0000256" key="9">
    <source>
        <dbReference type="ARBA" id="ARBA00037612"/>
    </source>
</evidence>
<dbReference type="InterPro" id="IPR012295">
    <property type="entry name" value="TBP_dom_sf"/>
</dbReference>
<evidence type="ECO:0000256" key="1">
    <source>
        <dbReference type="ARBA" id="ARBA00004123"/>
    </source>
</evidence>
<dbReference type="Gene3D" id="3.30.310.10">
    <property type="entry name" value="TATA-Binding Protein"/>
    <property type="match status" value="2"/>
</dbReference>
<dbReference type="GO" id="GO:0000978">
    <property type="term" value="F:RNA polymerase II cis-regulatory region sequence-specific DNA binding"/>
    <property type="evidence" value="ECO:0007669"/>
    <property type="project" value="UniProtKB-ARBA"/>
</dbReference>